<dbReference type="Pfam" id="PF02902">
    <property type="entry name" value="Peptidase_C48"/>
    <property type="match status" value="1"/>
</dbReference>
<comment type="cofactor">
    <cofactor evidence="1">
        <name>Mg(2+)</name>
        <dbReference type="ChEBI" id="CHEBI:18420"/>
    </cofactor>
</comment>
<evidence type="ECO:0000256" key="4">
    <source>
        <dbReference type="ARBA" id="ARBA00013061"/>
    </source>
</evidence>
<dbReference type="SUPFAM" id="SSF54001">
    <property type="entry name" value="Cysteine proteinases"/>
    <property type="match status" value="1"/>
</dbReference>
<dbReference type="Gene3D" id="3.40.395.10">
    <property type="entry name" value="Adenoviral Proteinase, Chain A"/>
    <property type="match status" value="1"/>
</dbReference>
<dbReference type="EMBL" id="PKPP01008243">
    <property type="protein sequence ID" value="PWA51209.1"/>
    <property type="molecule type" value="Genomic_DNA"/>
</dbReference>
<keyword evidence="9" id="KW-0378">Hydrolase</keyword>
<dbReference type="GO" id="GO:0006096">
    <property type="term" value="P:glycolytic process"/>
    <property type="evidence" value="ECO:0007669"/>
    <property type="project" value="InterPro"/>
</dbReference>
<dbReference type="InterPro" id="IPR015824">
    <property type="entry name" value="Phosphoglycerate_kinase_N"/>
</dbReference>
<evidence type="ECO:0000313" key="13">
    <source>
        <dbReference type="EMBL" id="PWA51209.1"/>
    </source>
</evidence>
<comment type="similarity">
    <text evidence="3">Belongs to the phosphoglycerate kinase family.</text>
</comment>
<accession>A0A2U1LQE8</accession>
<dbReference type="InterPro" id="IPR036043">
    <property type="entry name" value="Phosphoglycerate_kinase_sf"/>
</dbReference>
<dbReference type="OrthoDB" id="498011at2759"/>
<dbReference type="InterPro" id="IPR003653">
    <property type="entry name" value="Peptidase_C48_C"/>
</dbReference>
<reference evidence="13 14" key="1">
    <citation type="journal article" date="2018" name="Mol. Plant">
        <title>The genome of Artemisia annua provides insight into the evolution of Asteraceae family and artemisinin biosynthesis.</title>
        <authorList>
            <person name="Shen Q."/>
            <person name="Zhang L."/>
            <person name="Liao Z."/>
            <person name="Wang S."/>
            <person name="Yan T."/>
            <person name="Shi P."/>
            <person name="Liu M."/>
            <person name="Fu X."/>
            <person name="Pan Q."/>
            <person name="Wang Y."/>
            <person name="Lv Z."/>
            <person name="Lu X."/>
            <person name="Zhang F."/>
            <person name="Jiang W."/>
            <person name="Ma Y."/>
            <person name="Chen M."/>
            <person name="Hao X."/>
            <person name="Li L."/>
            <person name="Tang Y."/>
            <person name="Lv G."/>
            <person name="Zhou Y."/>
            <person name="Sun X."/>
            <person name="Brodelius P.E."/>
            <person name="Rose J.K.C."/>
            <person name="Tang K."/>
        </authorList>
    </citation>
    <scope>NUCLEOTIDE SEQUENCE [LARGE SCALE GENOMIC DNA]</scope>
    <source>
        <strain evidence="14">cv. Huhao1</strain>
        <tissue evidence="13">Leaf</tissue>
    </source>
</reference>
<evidence type="ECO:0000256" key="1">
    <source>
        <dbReference type="ARBA" id="ARBA00001946"/>
    </source>
</evidence>
<evidence type="ECO:0000256" key="11">
    <source>
        <dbReference type="ARBA" id="ARBA00022842"/>
    </source>
</evidence>
<dbReference type="GO" id="GO:0006508">
    <property type="term" value="P:proteolysis"/>
    <property type="evidence" value="ECO:0007669"/>
    <property type="project" value="UniProtKB-KW"/>
</dbReference>
<dbReference type="InterPro" id="IPR038765">
    <property type="entry name" value="Papain-like_cys_pep_sf"/>
</dbReference>
<dbReference type="SUPFAM" id="SSF64484">
    <property type="entry name" value="beta and beta-prime subunits of DNA dependent RNA-polymerase"/>
    <property type="match status" value="1"/>
</dbReference>
<proteinExistence type="inferred from homology"/>
<organism evidence="13 14">
    <name type="scientific">Artemisia annua</name>
    <name type="common">Sweet wormwood</name>
    <dbReference type="NCBI Taxonomy" id="35608"/>
    <lineage>
        <taxon>Eukaryota</taxon>
        <taxon>Viridiplantae</taxon>
        <taxon>Streptophyta</taxon>
        <taxon>Embryophyta</taxon>
        <taxon>Tracheophyta</taxon>
        <taxon>Spermatophyta</taxon>
        <taxon>Magnoliopsida</taxon>
        <taxon>eudicotyledons</taxon>
        <taxon>Gunneridae</taxon>
        <taxon>Pentapetalae</taxon>
        <taxon>asterids</taxon>
        <taxon>campanulids</taxon>
        <taxon>Asterales</taxon>
        <taxon>Asteraceae</taxon>
        <taxon>Asteroideae</taxon>
        <taxon>Anthemideae</taxon>
        <taxon>Artemisiinae</taxon>
        <taxon>Artemisia</taxon>
    </lineage>
</organism>
<evidence type="ECO:0000256" key="10">
    <source>
        <dbReference type="ARBA" id="ARBA00022840"/>
    </source>
</evidence>
<dbReference type="GO" id="GO:0005524">
    <property type="term" value="F:ATP binding"/>
    <property type="evidence" value="ECO:0007669"/>
    <property type="project" value="UniProtKB-KW"/>
</dbReference>
<gene>
    <name evidence="13" type="ORF">CTI12_AA370930</name>
</gene>
<feature type="domain" description="Ubiquitin-like protease family profile" evidence="12">
    <location>
        <begin position="471"/>
        <end position="642"/>
    </location>
</feature>
<keyword evidence="6" id="KW-0808">Transferase</keyword>
<keyword evidence="11" id="KW-0460">Magnesium</keyword>
<evidence type="ECO:0000313" key="14">
    <source>
        <dbReference type="Proteomes" id="UP000245207"/>
    </source>
</evidence>
<comment type="caution">
    <text evidence="13">The sequence shown here is derived from an EMBL/GenBank/DDBJ whole genome shotgun (WGS) entry which is preliminary data.</text>
</comment>
<dbReference type="GO" id="GO:0008234">
    <property type="term" value="F:cysteine-type peptidase activity"/>
    <property type="evidence" value="ECO:0007669"/>
    <property type="project" value="InterPro"/>
</dbReference>
<dbReference type="GO" id="GO:0004618">
    <property type="term" value="F:phosphoglycerate kinase activity"/>
    <property type="evidence" value="ECO:0007669"/>
    <property type="project" value="UniProtKB-EC"/>
</dbReference>
<evidence type="ECO:0000256" key="5">
    <source>
        <dbReference type="ARBA" id="ARBA00022670"/>
    </source>
</evidence>
<keyword evidence="8" id="KW-0418">Kinase</keyword>
<evidence type="ECO:0000256" key="2">
    <source>
        <dbReference type="ARBA" id="ARBA00005234"/>
    </source>
</evidence>
<name>A0A2U1LQE8_ARTAN</name>
<dbReference type="PANTHER" id="PTHR48443">
    <property type="entry name" value="DNA-DIRECTED RNA POLYMERASE SUBUNIT BETA"/>
    <property type="match status" value="1"/>
</dbReference>
<dbReference type="InterPro" id="IPR001576">
    <property type="entry name" value="Phosphoglycerate_kinase"/>
</dbReference>
<evidence type="ECO:0000256" key="6">
    <source>
        <dbReference type="ARBA" id="ARBA00022679"/>
    </source>
</evidence>
<sequence length="681" mass="76693">MTSIHEISPRQLISVIVLIANEFQICLKIVFFNNIVRNACTCSCAASISLGIDDLLTIPSKRWLVQDVEQQSVILEKHHHYGNVHAVEKLRESIEIWYATTDLYVNDTFGTAHTAHASSEGVAKHLKPSVAGFLMQKVQAVTVHATNNYFVIASLDNSWCFYEEGSKRKGKEIAVEKAYNVVEKSIYVDQDDDFVDSEWNNSVVNKTYLIGENKLTKVDAGLGMFSGNILMTDLSQQYRAALKITESVDEVDVSKKKDGKDVTNDDPFESPEFVMGPSTQMEVFRASDKECAKYHGEQNQWDMDVPSFSIGLTQDPAFATQKDANMGNVDTPNQNAGNGKESLSIASTSTLSPMKAVPISSCKPKVVREKRVCSKAGTMVSPFVSRVLDIDSRFTNEEKLVNAYLLNSDGIEFNDVLFETATGEKVTFAKLMTLVGSENIDNCVVDAWSTFLNSLEEYKDPASNSRFYLPNFNVDKKEFTSETRAGCIVLNYFANVEMLASPAGKTHMFNDVDIVFIPVSNGDHKFVVCFNIKNPAVMVFDNKKVANPTDKETMRVATIMQKKFATFMRSRIHEKAFGILKSVITRGEFHWQTDRRPTDCGVFVMRHMEHYMGNNIQRWDCEIEDEGRKQTNQLVKLRKKYAARLLLSDCNMKKDKIVADMMKFRDANADVKKRKVPVRAV</sequence>
<dbReference type="Proteomes" id="UP000245207">
    <property type="component" value="Unassembled WGS sequence"/>
</dbReference>
<protein>
    <recommendedName>
        <fullName evidence="4">phosphoglycerate kinase</fullName>
        <ecNumber evidence="4">2.7.2.3</ecNumber>
    </recommendedName>
</protein>
<evidence type="ECO:0000259" key="12">
    <source>
        <dbReference type="Pfam" id="PF02902"/>
    </source>
</evidence>
<keyword evidence="5" id="KW-0645">Protease</keyword>
<keyword evidence="7" id="KW-0547">Nucleotide-binding</keyword>
<keyword evidence="14" id="KW-1185">Reference proteome</keyword>
<comment type="similarity">
    <text evidence="2">Belongs to the peptidase C48 family.</text>
</comment>
<keyword evidence="10" id="KW-0067">ATP-binding</keyword>
<evidence type="ECO:0000256" key="3">
    <source>
        <dbReference type="ARBA" id="ARBA00008982"/>
    </source>
</evidence>
<dbReference type="Pfam" id="PF00162">
    <property type="entry name" value="PGK"/>
    <property type="match status" value="1"/>
</dbReference>
<evidence type="ECO:0000256" key="7">
    <source>
        <dbReference type="ARBA" id="ARBA00022741"/>
    </source>
</evidence>
<dbReference type="AlphaFoldDB" id="A0A2U1LQE8"/>
<evidence type="ECO:0000256" key="8">
    <source>
        <dbReference type="ARBA" id="ARBA00022777"/>
    </source>
</evidence>
<dbReference type="SUPFAM" id="SSF53748">
    <property type="entry name" value="Phosphoglycerate kinase"/>
    <property type="match status" value="1"/>
</dbReference>
<dbReference type="EC" id="2.7.2.3" evidence="4"/>
<evidence type="ECO:0000256" key="9">
    <source>
        <dbReference type="ARBA" id="ARBA00022801"/>
    </source>
</evidence>
<dbReference type="Gene3D" id="3.40.50.1260">
    <property type="entry name" value="Phosphoglycerate kinase, N-terminal domain"/>
    <property type="match status" value="1"/>
</dbReference>
<dbReference type="PANTHER" id="PTHR48443:SF2">
    <property type="entry name" value="DNA-DIRECTED RNA POLYMERASE SUBUNIT BETA"/>
    <property type="match status" value="1"/>
</dbReference>